<dbReference type="GO" id="GO:0003824">
    <property type="term" value="F:catalytic activity"/>
    <property type="evidence" value="ECO:0007669"/>
    <property type="project" value="InterPro"/>
</dbReference>
<dbReference type="SUPFAM" id="SSF53167">
    <property type="entry name" value="Purine and uridine phosphorylases"/>
    <property type="match status" value="1"/>
</dbReference>
<sequence>MSDPQDYTVGWISAIPTESVAAREFLDERHAPPEHVAQHDNNVYILGKIGRHNVVMATLPKGEYGIASAAAVARDMLHSFSNVRIGLMVGIGGGAPTAEHDVRLGDIVVSGRYGDQGGVFQYDFGKTIQDQTFRHTQHLNQPPQLLLAAVGALEVQYEADSHQLDTQVTRILEKKTRLRKKYSRPPMMSDKLYRSDIVHRGSLQNCDEICGDGPDQLVHRPERGEEDDNPAIHYGLIASANQLMKDAQIRDKLAAEKGVLCFEMEA</sequence>
<dbReference type="InParanoid" id="A0A084QPJ3"/>
<dbReference type="OMA" id="ICAVNTE"/>
<name>A0A084QPJ3_STAC4</name>
<dbReference type="HOGENOM" id="CLU_000288_34_22_1"/>
<dbReference type="AlphaFoldDB" id="A0A084QPJ3"/>
<dbReference type="PANTHER" id="PTHR46082">
    <property type="entry name" value="ATP/GTP-BINDING PROTEIN-RELATED"/>
    <property type="match status" value="1"/>
</dbReference>
<gene>
    <name evidence="1" type="ORF">S40285_09735</name>
</gene>
<protein>
    <submittedName>
        <fullName evidence="1">Uncharacterized protein</fullName>
    </submittedName>
</protein>
<dbReference type="OrthoDB" id="1577640at2759"/>
<accession>A0A084QPJ3</accession>
<dbReference type="EMBL" id="KL660540">
    <property type="protein sequence ID" value="KFA65878.1"/>
    <property type="molecule type" value="Genomic_DNA"/>
</dbReference>
<keyword evidence="2" id="KW-1185">Reference proteome</keyword>
<feature type="non-terminal residue" evidence="1">
    <location>
        <position position="266"/>
    </location>
</feature>
<dbReference type="GO" id="GO:0009116">
    <property type="term" value="P:nucleoside metabolic process"/>
    <property type="evidence" value="ECO:0007669"/>
    <property type="project" value="InterPro"/>
</dbReference>
<evidence type="ECO:0000313" key="1">
    <source>
        <dbReference type="EMBL" id="KFA65878.1"/>
    </source>
</evidence>
<dbReference type="STRING" id="1283841.A0A084QPJ3"/>
<reference evidence="1 2" key="1">
    <citation type="journal article" date="2014" name="BMC Genomics">
        <title>Comparative genome sequencing reveals chemotype-specific gene clusters in the toxigenic black mold Stachybotrys.</title>
        <authorList>
            <person name="Semeiks J."/>
            <person name="Borek D."/>
            <person name="Otwinowski Z."/>
            <person name="Grishin N.V."/>
        </authorList>
    </citation>
    <scope>NUCLEOTIDE SEQUENCE [LARGE SCALE GENOMIC DNA]</scope>
    <source>
        <strain evidence="1 2">IBT 40285</strain>
    </source>
</reference>
<dbReference type="PANTHER" id="PTHR46082:SF11">
    <property type="entry name" value="AAA+ ATPASE DOMAIN-CONTAINING PROTEIN-RELATED"/>
    <property type="match status" value="1"/>
</dbReference>
<organism evidence="1 2">
    <name type="scientific">Stachybotrys chlorohalonatus (strain IBT 40285)</name>
    <dbReference type="NCBI Taxonomy" id="1283841"/>
    <lineage>
        <taxon>Eukaryota</taxon>
        <taxon>Fungi</taxon>
        <taxon>Dikarya</taxon>
        <taxon>Ascomycota</taxon>
        <taxon>Pezizomycotina</taxon>
        <taxon>Sordariomycetes</taxon>
        <taxon>Hypocreomycetidae</taxon>
        <taxon>Hypocreales</taxon>
        <taxon>Stachybotryaceae</taxon>
        <taxon>Stachybotrys</taxon>
    </lineage>
</organism>
<dbReference type="InterPro" id="IPR053137">
    <property type="entry name" value="NLR-like"/>
</dbReference>
<evidence type="ECO:0000313" key="2">
    <source>
        <dbReference type="Proteomes" id="UP000028524"/>
    </source>
</evidence>
<dbReference type="Gene3D" id="3.40.50.1580">
    <property type="entry name" value="Nucleoside phosphorylase domain"/>
    <property type="match status" value="1"/>
</dbReference>
<dbReference type="InterPro" id="IPR035994">
    <property type="entry name" value="Nucleoside_phosphorylase_sf"/>
</dbReference>
<dbReference type="Proteomes" id="UP000028524">
    <property type="component" value="Unassembled WGS sequence"/>
</dbReference>
<proteinExistence type="predicted"/>